<organism evidence="3 4">
    <name type="scientific">Polyplax serrata</name>
    <name type="common">Common mouse louse</name>
    <dbReference type="NCBI Taxonomy" id="468196"/>
    <lineage>
        <taxon>Eukaryota</taxon>
        <taxon>Metazoa</taxon>
        <taxon>Ecdysozoa</taxon>
        <taxon>Arthropoda</taxon>
        <taxon>Hexapoda</taxon>
        <taxon>Insecta</taxon>
        <taxon>Pterygota</taxon>
        <taxon>Neoptera</taxon>
        <taxon>Paraneoptera</taxon>
        <taxon>Psocodea</taxon>
        <taxon>Troctomorpha</taxon>
        <taxon>Phthiraptera</taxon>
        <taxon>Anoplura</taxon>
        <taxon>Polyplacidae</taxon>
        <taxon>Polyplax</taxon>
    </lineage>
</organism>
<dbReference type="InterPro" id="IPR002347">
    <property type="entry name" value="SDR_fam"/>
</dbReference>
<reference evidence="3 4" key="1">
    <citation type="submission" date="2023-10" db="EMBL/GenBank/DDBJ databases">
        <title>Genomes of two closely related lineages of the louse Polyplax serrata with different host specificities.</title>
        <authorList>
            <person name="Martinu J."/>
            <person name="Tarabai H."/>
            <person name="Stefka J."/>
            <person name="Hypsa V."/>
        </authorList>
    </citation>
    <scope>NUCLEOTIDE SEQUENCE [LARGE SCALE GENOMIC DNA]</scope>
    <source>
        <strain evidence="3">HR10_N</strain>
    </source>
</reference>
<dbReference type="PANTHER" id="PTHR44269">
    <property type="entry name" value="DEHYDROGENASE/REDUCTASE SDR FAMILY MEMBER 7-RELATED"/>
    <property type="match status" value="1"/>
</dbReference>
<dbReference type="GO" id="GO:0016491">
    <property type="term" value="F:oxidoreductase activity"/>
    <property type="evidence" value="ECO:0007669"/>
    <property type="project" value="UniProtKB-KW"/>
</dbReference>
<dbReference type="PROSITE" id="PS00061">
    <property type="entry name" value="ADH_SHORT"/>
    <property type="match status" value="1"/>
</dbReference>
<evidence type="ECO:0008006" key="5">
    <source>
        <dbReference type="Google" id="ProtNLM"/>
    </source>
</evidence>
<dbReference type="InterPro" id="IPR036291">
    <property type="entry name" value="NAD(P)-bd_dom_sf"/>
</dbReference>
<dbReference type="PANTHER" id="PTHR44269:SF1">
    <property type="entry name" value="DEHYDROGENASE_REDUCTASE SDR FAMILY MEMBER 7"/>
    <property type="match status" value="1"/>
</dbReference>
<dbReference type="Pfam" id="PF00106">
    <property type="entry name" value="adh_short"/>
    <property type="match status" value="1"/>
</dbReference>
<evidence type="ECO:0000256" key="2">
    <source>
        <dbReference type="RuleBase" id="RU000363"/>
    </source>
</evidence>
<dbReference type="PRINTS" id="PR00081">
    <property type="entry name" value="GDHRDH"/>
</dbReference>
<dbReference type="Gene3D" id="3.40.50.720">
    <property type="entry name" value="NAD(P)-binding Rossmann-like Domain"/>
    <property type="match status" value="1"/>
</dbReference>
<dbReference type="SUPFAM" id="SSF51735">
    <property type="entry name" value="NAD(P)-binding Rossmann-fold domains"/>
    <property type="match status" value="1"/>
</dbReference>
<sequence>MGFFTFIVVCVILYYLVYAIALCWVDCDIGLAIAEKIGKKLEKLNGKVIWITGASSGIGEALACASAKYNVKLVLSARRENELNRVKSKCLELNKNLTPHDILILPLDITKTNLHKSCFDLVIEQFGNLDILINNAGRSQRAVWENVDIEVDRQVFDLNVFGVVNLSRIAVQYFNKKKDGHIVVTSSLAGILGAPFSCSYTGSKHAIHGYFEGLRNEKLGCGIDITLLCPGPVFSNFLQESFTETAGEKFGRTVEQDDKRMTAERCAQLSLIAIVNKLDEAWMGRFPLMLLTYAAVYFPNISKKISKIIGPKQFQRLRDSKMTVTVQP</sequence>
<evidence type="ECO:0000256" key="1">
    <source>
        <dbReference type="ARBA" id="ARBA00023002"/>
    </source>
</evidence>
<comment type="similarity">
    <text evidence="2">Belongs to the short-chain dehydrogenases/reductases (SDR) family.</text>
</comment>
<dbReference type="EMBL" id="JAWJWE010000039">
    <property type="protein sequence ID" value="KAK6620760.1"/>
    <property type="molecule type" value="Genomic_DNA"/>
</dbReference>
<dbReference type="Proteomes" id="UP001372834">
    <property type="component" value="Unassembled WGS sequence"/>
</dbReference>
<gene>
    <name evidence="3" type="ORF">RUM43_011055</name>
</gene>
<protein>
    <recommendedName>
        <fullName evidence="5">Dehydrogenase/reductase SDR family member 7</fullName>
    </recommendedName>
</protein>
<dbReference type="InterPro" id="IPR053011">
    <property type="entry name" value="SDR_family_member_7"/>
</dbReference>
<accession>A0AAN8RZQ1</accession>
<dbReference type="PRINTS" id="PR00080">
    <property type="entry name" value="SDRFAMILY"/>
</dbReference>
<comment type="caution">
    <text evidence="3">The sequence shown here is derived from an EMBL/GenBank/DDBJ whole genome shotgun (WGS) entry which is preliminary data.</text>
</comment>
<dbReference type="AlphaFoldDB" id="A0AAN8RZQ1"/>
<evidence type="ECO:0000313" key="3">
    <source>
        <dbReference type="EMBL" id="KAK6620760.1"/>
    </source>
</evidence>
<dbReference type="InterPro" id="IPR020904">
    <property type="entry name" value="Sc_DH/Rdtase_CS"/>
</dbReference>
<name>A0AAN8RZQ1_POLSC</name>
<evidence type="ECO:0000313" key="4">
    <source>
        <dbReference type="Proteomes" id="UP001372834"/>
    </source>
</evidence>
<keyword evidence="1" id="KW-0560">Oxidoreductase</keyword>
<proteinExistence type="inferred from homology"/>